<keyword evidence="1" id="KW-0805">Transcription regulation</keyword>
<dbReference type="InterPro" id="IPR009057">
    <property type="entry name" value="Homeodomain-like_sf"/>
</dbReference>
<gene>
    <name evidence="6" type="ORF">SAMN05444266_108241</name>
</gene>
<dbReference type="Gene3D" id="1.10.357.10">
    <property type="entry name" value="Tetracycline Repressor, domain 2"/>
    <property type="match status" value="1"/>
</dbReference>
<dbReference type="GO" id="GO:0003700">
    <property type="term" value="F:DNA-binding transcription factor activity"/>
    <property type="evidence" value="ECO:0007669"/>
    <property type="project" value="TreeGrafter"/>
</dbReference>
<dbReference type="Proteomes" id="UP000184420">
    <property type="component" value="Unassembled WGS sequence"/>
</dbReference>
<dbReference type="PRINTS" id="PR00455">
    <property type="entry name" value="HTHTETR"/>
</dbReference>
<sequence>MSSGKRDIIIQTAQQLFHQSGMGAVTMEEIARVAGMGKSTMYYYFKSKEEIFNAALEVEINDIVLMTIKAISSKDTLPEQLLAFAMVKYEMSRKRKALYKVTETGMDSETLSKYIDIKKANHHQYLIKEKTVMQQLLSGAIHRRELRALNKTEMDQAILIFLSSLRGINREIILHGTDLEPADTIAAFCELFYKGLR</sequence>
<dbReference type="EMBL" id="FRBL01000008">
    <property type="protein sequence ID" value="SHM48601.1"/>
    <property type="molecule type" value="Genomic_DNA"/>
</dbReference>
<evidence type="ECO:0000256" key="2">
    <source>
        <dbReference type="ARBA" id="ARBA00023125"/>
    </source>
</evidence>
<evidence type="ECO:0000256" key="1">
    <source>
        <dbReference type="ARBA" id="ARBA00023015"/>
    </source>
</evidence>
<name>A0A1M7J6U4_9BACT</name>
<dbReference type="RefSeq" id="WP_073085173.1">
    <property type="nucleotide sequence ID" value="NZ_FRBL01000008.1"/>
</dbReference>
<accession>A0A1M7J6U4</accession>
<keyword evidence="2 4" id="KW-0238">DNA-binding</keyword>
<dbReference type="OrthoDB" id="9789566at2"/>
<keyword evidence="3" id="KW-0804">Transcription</keyword>
<proteinExistence type="predicted"/>
<dbReference type="AlphaFoldDB" id="A0A1M7J6U4"/>
<feature type="DNA-binding region" description="H-T-H motif" evidence="4">
    <location>
        <begin position="26"/>
        <end position="45"/>
    </location>
</feature>
<protein>
    <submittedName>
        <fullName evidence="6">Transcriptional regulator, TetR family</fullName>
    </submittedName>
</protein>
<evidence type="ECO:0000313" key="7">
    <source>
        <dbReference type="Proteomes" id="UP000184420"/>
    </source>
</evidence>
<evidence type="ECO:0000256" key="4">
    <source>
        <dbReference type="PROSITE-ProRule" id="PRU00335"/>
    </source>
</evidence>
<dbReference type="GO" id="GO:0000976">
    <property type="term" value="F:transcription cis-regulatory region binding"/>
    <property type="evidence" value="ECO:0007669"/>
    <property type="project" value="TreeGrafter"/>
</dbReference>
<dbReference type="SUPFAM" id="SSF46689">
    <property type="entry name" value="Homeodomain-like"/>
    <property type="match status" value="1"/>
</dbReference>
<keyword evidence="7" id="KW-1185">Reference proteome</keyword>
<dbReference type="PANTHER" id="PTHR30055:SF234">
    <property type="entry name" value="HTH-TYPE TRANSCRIPTIONAL REGULATOR BETI"/>
    <property type="match status" value="1"/>
</dbReference>
<evidence type="ECO:0000259" key="5">
    <source>
        <dbReference type="PROSITE" id="PS50977"/>
    </source>
</evidence>
<feature type="domain" description="HTH tetR-type" evidence="5">
    <location>
        <begin position="3"/>
        <end position="63"/>
    </location>
</feature>
<dbReference type="Gene3D" id="1.10.10.60">
    <property type="entry name" value="Homeodomain-like"/>
    <property type="match status" value="1"/>
</dbReference>
<dbReference type="STRING" id="1419482.SAMN05444266_108241"/>
<dbReference type="PROSITE" id="PS50977">
    <property type="entry name" value="HTH_TETR_2"/>
    <property type="match status" value="1"/>
</dbReference>
<dbReference type="Pfam" id="PF00440">
    <property type="entry name" value="TetR_N"/>
    <property type="match status" value="1"/>
</dbReference>
<dbReference type="PANTHER" id="PTHR30055">
    <property type="entry name" value="HTH-TYPE TRANSCRIPTIONAL REGULATOR RUTR"/>
    <property type="match status" value="1"/>
</dbReference>
<dbReference type="InterPro" id="IPR001647">
    <property type="entry name" value="HTH_TetR"/>
</dbReference>
<organism evidence="6 7">
    <name type="scientific">Chitinophaga jiangningensis</name>
    <dbReference type="NCBI Taxonomy" id="1419482"/>
    <lineage>
        <taxon>Bacteria</taxon>
        <taxon>Pseudomonadati</taxon>
        <taxon>Bacteroidota</taxon>
        <taxon>Chitinophagia</taxon>
        <taxon>Chitinophagales</taxon>
        <taxon>Chitinophagaceae</taxon>
        <taxon>Chitinophaga</taxon>
    </lineage>
</organism>
<dbReference type="InterPro" id="IPR050109">
    <property type="entry name" value="HTH-type_TetR-like_transc_reg"/>
</dbReference>
<evidence type="ECO:0000313" key="6">
    <source>
        <dbReference type="EMBL" id="SHM48601.1"/>
    </source>
</evidence>
<reference evidence="6 7" key="1">
    <citation type="submission" date="2016-11" db="EMBL/GenBank/DDBJ databases">
        <authorList>
            <person name="Jaros S."/>
            <person name="Januszkiewicz K."/>
            <person name="Wedrychowicz H."/>
        </authorList>
    </citation>
    <scope>NUCLEOTIDE SEQUENCE [LARGE SCALE GENOMIC DNA]</scope>
    <source>
        <strain evidence="6 7">DSM 27406</strain>
    </source>
</reference>
<evidence type="ECO:0000256" key="3">
    <source>
        <dbReference type="ARBA" id="ARBA00023163"/>
    </source>
</evidence>